<dbReference type="InterPro" id="IPR039609">
    <property type="entry name" value="VQ_15/22"/>
</dbReference>
<feature type="compositionally biased region" description="Basic residues" evidence="1">
    <location>
        <begin position="119"/>
        <end position="128"/>
    </location>
</feature>
<dbReference type="InParanoid" id="A0A2G5DYY6"/>
<accession>A0A2G5DYY6</accession>
<dbReference type="Proteomes" id="UP000230069">
    <property type="component" value="Unassembled WGS sequence"/>
</dbReference>
<dbReference type="InterPro" id="IPR008889">
    <property type="entry name" value="VQ"/>
</dbReference>
<keyword evidence="4" id="KW-1185">Reference proteome</keyword>
<dbReference type="AlphaFoldDB" id="A0A2G5DYY6"/>
<dbReference type="EMBL" id="KZ305031">
    <property type="protein sequence ID" value="PIA48695.1"/>
    <property type="molecule type" value="Genomic_DNA"/>
</dbReference>
<sequence>MASSNNLASLEPWSFRPTFSDSWFSDAFTRDTETLTRALQKSLTNNNNNYSETTTLIDNSISNNNNNNNNNNNSLFEYFVKSEQIPTPTGSVSDPDTNIINMVVPKRRNAIGTGGGGKISKRKSRASKRSPTTFIAADPSNFRQMVQQVTGIQFGGGGGATSIQQQSVTSVLKPEPHRPGSRIQHNYSLGLPTLDTSAFLLNNNNNNNHHQFTTSTNNAPVVVVVEDGGGAPPVTSGGLDFGSFQSFPTLESWSNVV</sequence>
<organism evidence="3 4">
    <name type="scientific">Aquilegia coerulea</name>
    <name type="common">Rocky mountain columbine</name>
    <dbReference type="NCBI Taxonomy" id="218851"/>
    <lineage>
        <taxon>Eukaryota</taxon>
        <taxon>Viridiplantae</taxon>
        <taxon>Streptophyta</taxon>
        <taxon>Embryophyta</taxon>
        <taxon>Tracheophyta</taxon>
        <taxon>Spermatophyta</taxon>
        <taxon>Magnoliopsida</taxon>
        <taxon>Ranunculales</taxon>
        <taxon>Ranunculaceae</taxon>
        <taxon>Thalictroideae</taxon>
        <taxon>Aquilegia</taxon>
    </lineage>
</organism>
<dbReference type="PANTHER" id="PTHR33179">
    <property type="entry name" value="VQ MOTIF-CONTAINING PROTEIN"/>
    <property type="match status" value="1"/>
</dbReference>
<dbReference type="GO" id="GO:0005516">
    <property type="term" value="F:calmodulin binding"/>
    <property type="evidence" value="ECO:0007669"/>
    <property type="project" value="TreeGrafter"/>
</dbReference>
<gene>
    <name evidence="3" type="ORF">AQUCO_01400929v1</name>
</gene>
<dbReference type="GO" id="GO:0005634">
    <property type="term" value="C:nucleus"/>
    <property type="evidence" value="ECO:0007669"/>
    <property type="project" value="TreeGrafter"/>
</dbReference>
<proteinExistence type="predicted"/>
<dbReference type="FunCoup" id="A0A2G5DYY6">
    <property type="interactions" value="629"/>
</dbReference>
<name>A0A2G5DYY6_AQUCA</name>
<dbReference type="GO" id="GO:0006970">
    <property type="term" value="P:response to osmotic stress"/>
    <property type="evidence" value="ECO:0007669"/>
    <property type="project" value="TreeGrafter"/>
</dbReference>
<dbReference type="OrthoDB" id="780868at2759"/>
<evidence type="ECO:0000313" key="3">
    <source>
        <dbReference type="EMBL" id="PIA48695.1"/>
    </source>
</evidence>
<feature type="region of interest" description="Disordered" evidence="1">
    <location>
        <begin position="108"/>
        <end position="131"/>
    </location>
</feature>
<dbReference type="PANTHER" id="PTHR33179:SF9">
    <property type="entry name" value="OS01G0278000 PROTEIN"/>
    <property type="match status" value="1"/>
</dbReference>
<evidence type="ECO:0000259" key="2">
    <source>
        <dbReference type="Pfam" id="PF05678"/>
    </source>
</evidence>
<dbReference type="STRING" id="218851.A0A2G5DYY6"/>
<reference evidence="3 4" key="1">
    <citation type="submission" date="2017-09" db="EMBL/GenBank/DDBJ databases">
        <title>WGS assembly of Aquilegia coerulea Goldsmith.</title>
        <authorList>
            <person name="Hodges S."/>
            <person name="Kramer E."/>
            <person name="Nordborg M."/>
            <person name="Tomkins J."/>
            <person name="Borevitz J."/>
            <person name="Derieg N."/>
            <person name="Yan J."/>
            <person name="Mihaltcheva S."/>
            <person name="Hayes R.D."/>
            <person name="Rokhsar D."/>
        </authorList>
    </citation>
    <scope>NUCLEOTIDE SEQUENCE [LARGE SCALE GENOMIC DNA]</scope>
    <source>
        <strain evidence="4">cv. Goldsmith</strain>
    </source>
</reference>
<protein>
    <recommendedName>
        <fullName evidence="2">VQ domain-containing protein</fullName>
    </recommendedName>
</protein>
<dbReference type="Pfam" id="PF05678">
    <property type="entry name" value="VQ"/>
    <property type="match status" value="1"/>
</dbReference>
<evidence type="ECO:0000313" key="4">
    <source>
        <dbReference type="Proteomes" id="UP000230069"/>
    </source>
</evidence>
<feature type="domain" description="VQ" evidence="2">
    <location>
        <begin position="129"/>
        <end position="152"/>
    </location>
</feature>
<evidence type="ECO:0000256" key="1">
    <source>
        <dbReference type="SAM" id="MobiDB-lite"/>
    </source>
</evidence>